<name>A0A1I7ZPX1_9BILA</name>
<reference evidence="9" key="1">
    <citation type="submission" date="2016-11" db="UniProtKB">
        <authorList>
            <consortium name="WormBaseParasite"/>
        </authorList>
    </citation>
    <scope>IDENTIFICATION</scope>
</reference>
<dbReference type="AlphaFoldDB" id="A0A1I7ZPX1"/>
<evidence type="ECO:0000313" key="8">
    <source>
        <dbReference type="Proteomes" id="UP000095287"/>
    </source>
</evidence>
<dbReference type="InterPro" id="IPR050115">
    <property type="entry name" value="Proteasome_alpha"/>
</dbReference>
<protein>
    <recommendedName>
        <fullName evidence="6">Proteasome subunit alpha type</fullName>
    </recommendedName>
</protein>
<organism evidence="8 9">
    <name type="scientific">Steinernema glaseri</name>
    <dbReference type="NCBI Taxonomy" id="37863"/>
    <lineage>
        <taxon>Eukaryota</taxon>
        <taxon>Metazoa</taxon>
        <taxon>Ecdysozoa</taxon>
        <taxon>Nematoda</taxon>
        <taxon>Chromadorea</taxon>
        <taxon>Rhabditida</taxon>
        <taxon>Tylenchina</taxon>
        <taxon>Panagrolaimomorpha</taxon>
        <taxon>Strongyloidoidea</taxon>
        <taxon>Steinernematidae</taxon>
        <taxon>Steinernema</taxon>
    </lineage>
</organism>
<comment type="function">
    <text evidence="1">The proteasome is a multicatalytic proteinase complex which is characterized by its ability to cleave peptides with Arg, Phe, Tyr, Leu, and Glu adjacent to the leaving group at neutral or slightly basic pH. The proteasome has an ATP-dependent proteolytic activity.</text>
</comment>
<comment type="similarity">
    <text evidence="5 6">Belongs to the peptidase T1A family.</text>
</comment>
<keyword evidence="2 6" id="KW-0963">Cytoplasm</keyword>
<dbReference type="PROSITE" id="PS51475">
    <property type="entry name" value="PROTEASOME_ALPHA_2"/>
    <property type="match status" value="1"/>
</dbReference>
<keyword evidence="3 5" id="KW-0647">Proteasome</keyword>
<dbReference type="FunFam" id="3.60.20.10:FF:000007">
    <property type="entry name" value="Proteasome subunit alpha type"/>
    <property type="match status" value="1"/>
</dbReference>
<dbReference type="InterPro" id="IPR001353">
    <property type="entry name" value="Proteasome_sua/b"/>
</dbReference>
<evidence type="ECO:0000256" key="4">
    <source>
        <dbReference type="ARBA" id="ARBA00023242"/>
    </source>
</evidence>
<dbReference type="PANTHER" id="PTHR11599">
    <property type="entry name" value="PROTEASOME SUBUNIT ALPHA/BETA"/>
    <property type="match status" value="1"/>
</dbReference>
<dbReference type="Pfam" id="PF10584">
    <property type="entry name" value="Proteasome_A_N"/>
    <property type="match status" value="1"/>
</dbReference>
<dbReference type="GO" id="GO:0019773">
    <property type="term" value="C:proteasome core complex, alpha-subunit complex"/>
    <property type="evidence" value="ECO:0007669"/>
    <property type="project" value="UniProtKB-UniRule"/>
</dbReference>
<evidence type="ECO:0000256" key="2">
    <source>
        <dbReference type="ARBA" id="ARBA00022490"/>
    </source>
</evidence>
<evidence type="ECO:0000256" key="6">
    <source>
        <dbReference type="RuleBase" id="RU000551"/>
    </source>
</evidence>
<dbReference type="SUPFAM" id="SSF56235">
    <property type="entry name" value="N-terminal nucleophile aminohydrolases (Ntn hydrolases)"/>
    <property type="match status" value="1"/>
</dbReference>
<dbReference type="GO" id="GO:0006511">
    <property type="term" value="P:ubiquitin-dependent protein catabolic process"/>
    <property type="evidence" value="ECO:0007669"/>
    <property type="project" value="InterPro"/>
</dbReference>
<dbReference type="Proteomes" id="UP000095287">
    <property type="component" value="Unplaced"/>
</dbReference>
<evidence type="ECO:0000256" key="5">
    <source>
        <dbReference type="PROSITE-ProRule" id="PRU00808"/>
    </source>
</evidence>
<dbReference type="Pfam" id="PF00227">
    <property type="entry name" value="Proteasome"/>
    <property type="match status" value="1"/>
</dbReference>
<dbReference type="InterPro" id="IPR023332">
    <property type="entry name" value="Proteasome_alpha-type"/>
</dbReference>
<keyword evidence="8" id="KW-1185">Reference proteome</keyword>
<evidence type="ECO:0000259" key="7">
    <source>
        <dbReference type="PROSITE" id="PS00388"/>
    </source>
</evidence>
<evidence type="ECO:0000256" key="1">
    <source>
        <dbReference type="ARBA" id="ARBA00002000"/>
    </source>
</evidence>
<dbReference type="PROSITE" id="PS00388">
    <property type="entry name" value="PROTEASOME_ALPHA_1"/>
    <property type="match status" value="1"/>
</dbReference>
<comment type="subcellular location">
    <subcellularLocation>
        <location evidence="6">Cytoplasm</location>
    </subcellularLocation>
    <subcellularLocation>
        <location evidence="6">Nucleus</location>
    </subcellularLocation>
</comment>
<dbReference type="WBParaSite" id="L893_g28604.t1">
    <property type="protein sequence ID" value="L893_g28604.t1"/>
    <property type="gene ID" value="L893_g28604"/>
</dbReference>
<evidence type="ECO:0000313" key="9">
    <source>
        <dbReference type="WBParaSite" id="L893_g28604.t1"/>
    </source>
</evidence>
<sequence length="250" mass="27975">MSSIGTGYDLAASTFSPDGRIFQVEYGQKAVDNSCTVIGMRGKDGVLLIADKPVSSNLYVKTANPRVTIVDQYTGFASSGLYPDCVAMLDYATGESLKHLKDYRSPMPLKKMANAVAEYAHYFTLTVHRPFGSAAFFSSWTKEHGPQLFLVEPSGLCYEYKAWAIGNNRQMVKTEIERMQIQNMSFDELTKEAARIIMILRDESKEKNSRMEMGWVGADTDGKAIMVDDEIVSAAEEWARQKIEEEDLDD</sequence>
<proteinExistence type="inferred from homology"/>
<feature type="domain" description="Proteasome alpha-type subunits" evidence="7">
    <location>
        <begin position="8"/>
        <end position="30"/>
    </location>
</feature>
<dbReference type="Gene3D" id="3.60.20.10">
    <property type="entry name" value="Glutamine Phosphoribosylpyrophosphate, subunit 1, domain 1"/>
    <property type="match status" value="1"/>
</dbReference>
<comment type="subunit">
    <text evidence="6">The 20S proteasome core is composed of 28 subunits that are arranged in four stacked rings, resulting in a barrel-shaped structure. The two end rings are each formed by seven alpha subunits, and the two central rings are each formed by seven beta subunits.</text>
</comment>
<keyword evidence="4 6" id="KW-0539">Nucleus</keyword>
<accession>A0A1I7ZPX1</accession>
<dbReference type="GO" id="GO:0005634">
    <property type="term" value="C:nucleus"/>
    <property type="evidence" value="ECO:0007669"/>
    <property type="project" value="UniProtKB-SubCell"/>
</dbReference>
<evidence type="ECO:0000256" key="3">
    <source>
        <dbReference type="ARBA" id="ARBA00022942"/>
    </source>
</evidence>
<dbReference type="GO" id="GO:0005737">
    <property type="term" value="C:cytoplasm"/>
    <property type="evidence" value="ECO:0007669"/>
    <property type="project" value="UniProtKB-SubCell"/>
</dbReference>
<dbReference type="SMART" id="SM00948">
    <property type="entry name" value="Proteasome_A_N"/>
    <property type="match status" value="1"/>
</dbReference>
<dbReference type="InterPro" id="IPR000426">
    <property type="entry name" value="Proteasome_asu_N"/>
</dbReference>
<dbReference type="InterPro" id="IPR029055">
    <property type="entry name" value="Ntn_hydrolases_N"/>
</dbReference>